<reference evidence="6" key="1">
    <citation type="submission" date="2023-02" db="EMBL/GenBank/DDBJ databases">
        <title>Genome of toxic invasive species Heracleum sosnowskyi carries increased number of genes despite the absence of recent whole-genome duplications.</title>
        <authorList>
            <person name="Schelkunov M."/>
            <person name="Shtratnikova V."/>
            <person name="Makarenko M."/>
            <person name="Klepikova A."/>
            <person name="Omelchenko D."/>
            <person name="Novikova G."/>
            <person name="Obukhova E."/>
            <person name="Bogdanov V."/>
            <person name="Penin A."/>
            <person name="Logacheva M."/>
        </authorList>
    </citation>
    <scope>NUCLEOTIDE SEQUENCE</scope>
    <source>
        <strain evidence="6">Hsosn_3</strain>
        <tissue evidence="6">Leaf</tissue>
    </source>
</reference>
<keyword evidence="7" id="KW-1185">Reference proteome</keyword>
<evidence type="ECO:0000256" key="1">
    <source>
        <dbReference type="RuleBase" id="RU004915"/>
    </source>
</evidence>
<evidence type="ECO:0000313" key="7">
    <source>
        <dbReference type="Proteomes" id="UP001237642"/>
    </source>
</evidence>
<feature type="compositionally biased region" description="Polar residues" evidence="2">
    <location>
        <begin position="261"/>
        <end position="271"/>
    </location>
</feature>
<gene>
    <name evidence="4" type="ORF">POM88_000003</name>
    <name evidence="5" type="ORF">POM88_000010</name>
    <name evidence="6" type="ORF">POM88_000018</name>
    <name evidence="3" type="ORF">POM88_054942</name>
</gene>
<evidence type="ECO:0000313" key="6">
    <source>
        <dbReference type="EMBL" id="KAK1400413.1"/>
    </source>
</evidence>
<keyword evidence="1" id="KW-0800">Toxin</keyword>
<keyword evidence="1" id="KW-0611">Plant defense</keyword>
<evidence type="ECO:0000313" key="4">
    <source>
        <dbReference type="EMBL" id="KAK1400398.1"/>
    </source>
</evidence>
<dbReference type="EMBL" id="JAUIZM010000001">
    <property type="protein sequence ID" value="KAK1400405.1"/>
    <property type="molecule type" value="Genomic_DNA"/>
</dbReference>
<dbReference type="Proteomes" id="UP001237642">
    <property type="component" value="Unassembled WGS sequence"/>
</dbReference>
<evidence type="ECO:0000256" key="2">
    <source>
        <dbReference type="SAM" id="MobiDB-lite"/>
    </source>
</evidence>
<dbReference type="PRINTS" id="PR00396">
    <property type="entry name" value="SHIGARICIN"/>
</dbReference>
<dbReference type="EMBL" id="JAUIZM010000001">
    <property type="protein sequence ID" value="KAK1400413.1"/>
    <property type="molecule type" value="Genomic_DNA"/>
</dbReference>
<dbReference type="EMBL" id="JAUIZM010000120">
    <property type="protein sequence ID" value="KAK1348662.1"/>
    <property type="molecule type" value="Genomic_DNA"/>
</dbReference>
<comment type="catalytic activity">
    <reaction evidence="1">
        <text>Endohydrolysis of the N-glycosidic bond at one specific adenosine on the 28S rRNA.</text>
        <dbReference type="EC" id="3.2.2.22"/>
    </reaction>
</comment>
<dbReference type="EMBL" id="JAUIZM010000001">
    <property type="protein sequence ID" value="KAK1400398.1"/>
    <property type="molecule type" value="Genomic_DNA"/>
</dbReference>
<reference evidence="6" key="2">
    <citation type="submission" date="2023-05" db="EMBL/GenBank/DDBJ databases">
        <authorList>
            <person name="Schelkunov M.I."/>
        </authorList>
    </citation>
    <scope>NUCLEOTIDE SEQUENCE</scope>
    <source>
        <strain evidence="6">Hsosn_3</strain>
        <tissue evidence="6">Leaf</tissue>
    </source>
</reference>
<dbReference type="InterPro" id="IPR016138">
    <property type="entry name" value="Ribosome_inactivat_prot_sub1"/>
</dbReference>
<evidence type="ECO:0000313" key="3">
    <source>
        <dbReference type="EMBL" id="KAK1348662.1"/>
    </source>
</evidence>
<sequence>MEQELEHDVDNVKLNVFVHEIRRYVGKELENPKIPISVLILPNAKEIEEGQEYFRVLLFSEFYDKGVYVLIGREDLYIVAMRPRIDGEPWLIFRDTETKNNSVKTFLNKKYPIVLAGDDVKSVVAPFGVSYGSLKGHSKCRSTIPLGKEALQKAVLSLGKKQGNRDSKELALQVTVVIGSISEATRFKSVLNSIMLRYHKDKFLDEEIMWQEQNWGNLSELLRDHAFGKKPILKVKYKGNDITTTKALEIVAVIKAENVNDTPETSNASKSINKKLNKRK</sequence>
<dbReference type="InterPro" id="IPR017989">
    <property type="entry name" value="Ribosome_inactivat_1/2"/>
</dbReference>
<dbReference type="SUPFAM" id="SSF56371">
    <property type="entry name" value="Ribosome inactivating proteins (RIP)"/>
    <property type="match status" value="1"/>
</dbReference>
<dbReference type="GO" id="GO:0017148">
    <property type="term" value="P:negative regulation of translation"/>
    <property type="evidence" value="ECO:0007669"/>
    <property type="project" value="UniProtKB-KW"/>
</dbReference>
<dbReference type="InterPro" id="IPR036041">
    <property type="entry name" value="Ribosome-inact_prot_sf"/>
</dbReference>
<dbReference type="GO" id="GO:0090729">
    <property type="term" value="F:toxin activity"/>
    <property type="evidence" value="ECO:0007669"/>
    <property type="project" value="UniProtKB-KW"/>
</dbReference>
<accession>A0AAD8NAF3</accession>
<comment type="caution">
    <text evidence="6">The sequence shown here is derived from an EMBL/GenBank/DDBJ whole genome shotgun (WGS) entry which is preliminary data.</text>
</comment>
<dbReference type="InterPro" id="IPR001574">
    <property type="entry name" value="Ribosome_inactivat_prot"/>
</dbReference>
<dbReference type="EC" id="3.2.2.22" evidence="1"/>
<feature type="region of interest" description="Disordered" evidence="2">
    <location>
        <begin position="261"/>
        <end position="280"/>
    </location>
</feature>
<dbReference type="AlphaFoldDB" id="A0AAD8NAF3"/>
<dbReference type="PANTHER" id="PTHR33453:SF34">
    <property type="entry name" value="RIBOSOME-INACTIVATING PROTEIN"/>
    <property type="match status" value="1"/>
</dbReference>
<comment type="similarity">
    <text evidence="1">Belongs to the ribosome-inactivating protein family.</text>
</comment>
<protein>
    <recommendedName>
        <fullName evidence="1">rRNA N-glycosylase</fullName>
        <ecNumber evidence="1">3.2.2.22</ecNumber>
    </recommendedName>
</protein>
<keyword evidence="1" id="KW-0652">Protein synthesis inhibitor</keyword>
<name>A0AAD8NAF3_9APIA</name>
<evidence type="ECO:0000313" key="5">
    <source>
        <dbReference type="EMBL" id="KAK1400405.1"/>
    </source>
</evidence>
<keyword evidence="1" id="KW-0378">Hydrolase</keyword>
<organism evidence="6 7">
    <name type="scientific">Heracleum sosnowskyi</name>
    <dbReference type="NCBI Taxonomy" id="360622"/>
    <lineage>
        <taxon>Eukaryota</taxon>
        <taxon>Viridiplantae</taxon>
        <taxon>Streptophyta</taxon>
        <taxon>Embryophyta</taxon>
        <taxon>Tracheophyta</taxon>
        <taxon>Spermatophyta</taxon>
        <taxon>Magnoliopsida</taxon>
        <taxon>eudicotyledons</taxon>
        <taxon>Gunneridae</taxon>
        <taxon>Pentapetalae</taxon>
        <taxon>asterids</taxon>
        <taxon>campanulids</taxon>
        <taxon>Apiales</taxon>
        <taxon>Apiaceae</taxon>
        <taxon>Apioideae</taxon>
        <taxon>apioid superclade</taxon>
        <taxon>Tordylieae</taxon>
        <taxon>Tordyliinae</taxon>
        <taxon>Heracleum</taxon>
    </lineage>
</organism>
<proteinExistence type="inferred from homology"/>
<dbReference type="PANTHER" id="PTHR33453">
    <property type="match status" value="1"/>
</dbReference>
<dbReference type="Gene3D" id="3.40.420.10">
    <property type="entry name" value="Ricin (A subunit), domain 1"/>
    <property type="match status" value="1"/>
</dbReference>
<dbReference type="GO" id="GO:0030598">
    <property type="term" value="F:rRNA N-glycosylase activity"/>
    <property type="evidence" value="ECO:0007669"/>
    <property type="project" value="UniProtKB-EC"/>
</dbReference>
<dbReference type="Pfam" id="PF00161">
    <property type="entry name" value="RIP"/>
    <property type="match status" value="1"/>
</dbReference>
<dbReference type="GO" id="GO:0006952">
    <property type="term" value="P:defense response"/>
    <property type="evidence" value="ECO:0007669"/>
    <property type="project" value="UniProtKB-KW"/>
</dbReference>